<proteinExistence type="predicted"/>
<evidence type="ECO:0008006" key="4">
    <source>
        <dbReference type="Google" id="ProtNLM"/>
    </source>
</evidence>
<evidence type="ECO:0000313" key="3">
    <source>
        <dbReference type="Proteomes" id="UP000235786"/>
    </source>
</evidence>
<keyword evidence="3" id="KW-1185">Reference proteome</keyword>
<sequence>MTTFGLPRDDSSSSQSLQNDGMTESSAEFIFVDEANRSPGLNALNRRTVRSHARSTAARLLLRKQEEGRRKSKLTGFRVLVPQEQEHNASLTPEYALPLPIRGRRRGSLSNKQNNRTVEQLGIDHILIGTNTDASASWNPSLQDKLKLYGKFYGAEDYSIDSNTSQPMHNSPSSPRGLLGAGTVDPFLTLPVKKQDPDIHNLMHLYATYILPDIYPEDEPNQLSSISMIAKARVSASVANPFLLNILLWSVSVTRDIMRGSQAYGKNAHALAYKVEGIRQLNKVISNGKEAVTDAVILGVAGLATYEVVNFTEERRKPFNSPLQKAGLLHTYGGMQMVPEHREAVLRLIALRGGIESLKLTGLAEAMVIGDICGVMNSCFITKPVFPPLRFHEPYIAAVKKWASTSPPHSARILGKSFRRLPECGLTDTLLEVLDGMEATTRAINHYLQGAHGGLTLGQIVRTRTGIQKHLLLLPAGKDLNLSPDTPSLQPNLYECCRLTAMIFGVAVIYPLPNTYDILRVLVRDLSASLEVTDIKSNSTDYFGLLLWIHVLGGIAALEKPERSWFVSNLALLSYRGGFRLVWEDAEDILRTFLWLESACSPGGRQLWDEVISFTV</sequence>
<evidence type="ECO:0000313" key="2">
    <source>
        <dbReference type="EMBL" id="PMD43030.1"/>
    </source>
</evidence>
<gene>
    <name evidence="2" type="ORF">L207DRAFT_526244</name>
</gene>
<organism evidence="2 3">
    <name type="scientific">Hyaloscypha variabilis (strain UAMH 11265 / GT02V1 / F)</name>
    <name type="common">Meliniomyces variabilis</name>
    <dbReference type="NCBI Taxonomy" id="1149755"/>
    <lineage>
        <taxon>Eukaryota</taxon>
        <taxon>Fungi</taxon>
        <taxon>Dikarya</taxon>
        <taxon>Ascomycota</taxon>
        <taxon>Pezizomycotina</taxon>
        <taxon>Leotiomycetes</taxon>
        <taxon>Helotiales</taxon>
        <taxon>Hyaloscyphaceae</taxon>
        <taxon>Hyaloscypha</taxon>
        <taxon>Hyaloscypha variabilis</taxon>
    </lineage>
</organism>
<dbReference type="EMBL" id="KZ613942">
    <property type="protein sequence ID" value="PMD43030.1"/>
    <property type="molecule type" value="Genomic_DNA"/>
</dbReference>
<dbReference type="PANTHER" id="PTHR37540:SF5">
    <property type="entry name" value="TRANSCRIPTION FACTOR DOMAIN-CONTAINING PROTEIN"/>
    <property type="match status" value="1"/>
</dbReference>
<evidence type="ECO:0000256" key="1">
    <source>
        <dbReference type="SAM" id="MobiDB-lite"/>
    </source>
</evidence>
<dbReference type="Proteomes" id="UP000235786">
    <property type="component" value="Unassembled WGS sequence"/>
</dbReference>
<dbReference type="PANTHER" id="PTHR37540">
    <property type="entry name" value="TRANSCRIPTION FACTOR (ACR-2), PUTATIVE-RELATED-RELATED"/>
    <property type="match status" value="1"/>
</dbReference>
<feature type="region of interest" description="Disordered" evidence="1">
    <location>
        <begin position="1"/>
        <end position="22"/>
    </location>
</feature>
<accession>A0A2J6RWY5</accession>
<protein>
    <recommendedName>
        <fullName evidence="4">Tachykinin family protein</fullName>
    </recommendedName>
</protein>
<dbReference type="AlphaFoldDB" id="A0A2J6RWY5"/>
<dbReference type="STRING" id="1149755.A0A2J6RWY5"/>
<dbReference type="OrthoDB" id="3469466at2759"/>
<reference evidence="2 3" key="1">
    <citation type="submission" date="2016-04" db="EMBL/GenBank/DDBJ databases">
        <title>A degradative enzymes factory behind the ericoid mycorrhizal symbiosis.</title>
        <authorList>
            <consortium name="DOE Joint Genome Institute"/>
            <person name="Martino E."/>
            <person name="Morin E."/>
            <person name="Grelet G."/>
            <person name="Kuo A."/>
            <person name="Kohler A."/>
            <person name="Daghino S."/>
            <person name="Barry K."/>
            <person name="Choi C."/>
            <person name="Cichocki N."/>
            <person name="Clum A."/>
            <person name="Copeland A."/>
            <person name="Hainaut M."/>
            <person name="Haridas S."/>
            <person name="Labutti K."/>
            <person name="Lindquist E."/>
            <person name="Lipzen A."/>
            <person name="Khouja H.-R."/>
            <person name="Murat C."/>
            <person name="Ohm R."/>
            <person name="Olson A."/>
            <person name="Spatafora J."/>
            <person name="Veneault-Fourrey C."/>
            <person name="Henrissat B."/>
            <person name="Grigoriev I."/>
            <person name="Martin F."/>
            <person name="Perotto S."/>
        </authorList>
    </citation>
    <scope>NUCLEOTIDE SEQUENCE [LARGE SCALE GENOMIC DNA]</scope>
    <source>
        <strain evidence="2 3">F</strain>
    </source>
</reference>
<name>A0A2J6RWY5_HYAVF</name>